<dbReference type="STRING" id="1219043.SCH01S_15_00940"/>
<evidence type="ECO:0000313" key="8">
    <source>
        <dbReference type="EMBL" id="GAO38469.1"/>
    </source>
</evidence>
<dbReference type="AlphaFoldDB" id="A0A0E9MLR7"/>
<feature type="transmembrane region" description="Helical" evidence="7">
    <location>
        <begin position="364"/>
        <end position="386"/>
    </location>
</feature>
<feature type="transmembrane region" description="Helical" evidence="7">
    <location>
        <begin position="254"/>
        <end position="277"/>
    </location>
</feature>
<feature type="transmembrane region" description="Helical" evidence="7">
    <location>
        <begin position="406"/>
        <end position="427"/>
    </location>
</feature>
<keyword evidence="9" id="KW-1185">Reference proteome</keyword>
<name>A0A0E9MLR7_9SPHN</name>
<comment type="similarity">
    <text evidence="2">Belongs to the NrfD family.</text>
</comment>
<evidence type="ECO:0000256" key="6">
    <source>
        <dbReference type="ARBA" id="ARBA00023136"/>
    </source>
</evidence>
<accession>A0A0E9MLR7</accession>
<dbReference type="OrthoDB" id="9806499at2"/>
<dbReference type="Proteomes" id="UP000033202">
    <property type="component" value="Unassembled WGS sequence"/>
</dbReference>
<dbReference type="RefSeq" id="WP_046347301.1">
    <property type="nucleotide sequence ID" value="NZ_BBWU01000015.1"/>
</dbReference>
<dbReference type="EMBL" id="BBWU01000015">
    <property type="protein sequence ID" value="GAO38469.1"/>
    <property type="molecule type" value="Genomic_DNA"/>
</dbReference>
<comment type="subcellular location">
    <subcellularLocation>
        <location evidence="1">Cell membrane</location>
        <topology evidence="1">Multi-pass membrane protein</topology>
    </subcellularLocation>
</comment>
<feature type="transmembrane region" description="Helical" evidence="7">
    <location>
        <begin position="339"/>
        <end position="357"/>
    </location>
</feature>
<evidence type="ECO:0000256" key="2">
    <source>
        <dbReference type="ARBA" id="ARBA00008929"/>
    </source>
</evidence>
<evidence type="ECO:0000256" key="7">
    <source>
        <dbReference type="SAM" id="Phobius"/>
    </source>
</evidence>
<feature type="transmembrane region" description="Helical" evidence="7">
    <location>
        <begin position="159"/>
        <end position="180"/>
    </location>
</feature>
<dbReference type="GO" id="GO:0005886">
    <property type="term" value="C:plasma membrane"/>
    <property type="evidence" value="ECO:0007669"/>
    <property type="project" value="UniProtKB-SubCell"/>
</dbReference>
<sequence length="452" mass="51858">MASTSRPILPLDQSLHDVSVEIGRVPLRFPARVPWLIALIFSLALLLLFFVSVTWLMTWGVGVWGLNIPVNWAFAIHLYVWWLGLGHAGTLISAMLLLMGQDWRNSLNRFAEAMTLCAVVCAGIYPIIHLGRPWFFYWMFPYPATMGVWPQFRSPLEWDIWAVLTYLTVSLLFWYIGLIPDLATVRDRAKKRGWQVFFGIFALGWRGSARHWARWQKAYRTTAAIAVPLVVSVHSEVSLLFASGQVPGWHSTIFPPYFVLGAAFSGFAMVAMIALVVRHFFGLKEIVTDQHMDVLAKVLLASGLMTAYGYVFEVFDAFYSGDAREIATTYDRFFGMYAWSFWGAVLFNFVPLQGLWFKRVRRSPVLLFLIGTSVVIGMWLERYMILVTSLYKDFLVSSFGEYHTTFWDWGTYLGTIGLFFTPFLLFIRYIPSISIFEDKEVLAREKKEARHG</sequence>
<dbReference type="Pfam" id="PF03916">
    <property type="entry name" value="NrfD"/>
    <property type="match status" value="1"/>
</dbReference>
<feature type="transmembrane region" description="Helical" evidence="7">
    <location>
        <begin position="110"/>
        <end position="128"/>
    </location>
</feature>
<keyword evidence="5 7" id="KW-1133">Transmembrane helix</keyword>
<reference evidence="8 9" key="1">
    <citation type="submission" date="2015-04" db="EMBL/GenBank/DDBJ databases">
        <title>Whole genome shotgun sequence of Sphingomonas changbaiensis NBRC 104936.</title>
        <authorList>
            <person name="Katano-Makiyama Y."/>
            <person name="Hosoyama A."/>
            <person name="Hashimoto M."/>
            <person name="Noguchi M."/>
            <person name="Tsuchikane K."/>
            <person name="Ohji S."/>
            <person name="Yamazoe A."/>
            <person name="Ichikawa N."/>
            <person name="Kimura A."/>
            <person name="Fujita N."/>
        </authorList>
    </citation>
    <scope>NUCLEOTIDE SEQUENCE [LARGE SCALE GENOMIC DNA]</scope>
    <source>
        <strain evidence="8 9">NBRC 104936</strain>
    </source>
</reference>
<dbReference type="PANTHER" id="PTHR43044">
    <property type="match status" value="1"/>
</dbReference>
<comment type="caution">
    <text evidence="8">The sequence shown here is derived from an EMBL/GenBank/DDBJ whole genome shotgun (WGS) entry which is preliminary data.</text>
</comment>
<evidence type="ECO:0000256" key="3">
    <source>
        <dbReference type="ARBA" id="ARBA00022475"/>
    </source>
</evidence>
<evidence type="ECO:0000256" key="4">
    <source>
        <dbReference type="ARBA" id="ARBA00022692"/>
    </source>
</evidence>
<dbReference type="InterPro" id="IPR005614">
    <property type="entry name" value="NrfD-like"/>
</dbReference>
<evidence type="ECO:0000256" key="1">
    <source>
        <dbReference type="ARBA" id="ARBA00004651"/>
    </source>
</evidence>
<proteinExistence type="inferred from homology"/>
<gene>
    <name evidence="8" type="ORF">SCH01S_15_00940</name>
</gene>
<feature type="transmembrane region" description="Helical" evidence="7">
    <location>
        <begin position="298"/>
        <end position="319"/>
    </location>
</feature>
<organism evidence="8 9">
    <name type="scientific">Sphingomonas changbaiensis NBRC 104936</name>
    <dbReference type="NCBI Taxonomy" id="1219043"/>
    <lineage>
        <taxon>Bacteria</taxon>
        <taxon>Pseudomonadati</taxon>
        <taxon>Pseudomonadota</taxon>
        <taxon>Alphaproteobacteria</taxon>
        <taxon>Sphingomonadales</taxon>
        <taxon>Sphingomonadaceae</taxon>
        <taxon>Sphingomonas</taxon>
    </lineage>
</organism>
<protein>
    <submittedName>
        <fullName evidence="8">Polysulphide reductase NrfD family protein</fullName>
    </submittedName>
</protein>
<keyword evidence="4 7" id="KW-0812">Transmembrane</keyword>
<feature type="transmembrane region" description="Helical" evidence="7">
    <location>
        <begin position="33"/>
        <end position="58"/>
    </location>
</feature>
<keyword evidence="3" id="KW-1003">Cell membrane</keyword>
<keyword evidence="6 7" id="KW-0472">Membrane</keyword>
<evidence type="ECO:0000256" key="5">
    <source>
        <dbReference type="ARBA" id="ARBA00022989"/>
    </source>
</evidence>
<feature type="transmembrane region" description="Helical" evidence="7">
    <location>
        <begin position="221"/>
        <end position="242"/>
    </location>
</feature>
<dbReference type="PANTHER" id="PTHR43044:SF2">
    <property type="entry name" value="POLYSULPHIDE REDUCTASE NRFD"/>
    <property type="match status" value="1"/>
</dbReference>
<evidence type="ECO:0000313" key="9">
    <source>
        <dbReference type="Proteomes" id="UP000033202"/>
    </source>
</evidence>
<feature type="transmembrane region" description="Helical" evidence="7">
    <location>
        <begin position="78"/>
        <end position="98"/>
    </location>
</feature>